<accession>A0A1G6YGA5</accession>
<dbReference type="Proteomes" id="UP000182100">
    <property type="component" value="Unassembled WGS sequence"/>
</dbReference>
<dbReference type="RefSeq" id="WP_157865111.1">
    <property type="nucleotide sequence ID" value="NZ_FMZK01000013.1"/>
</dbReference>
<gene>
    <name evidence="1" type="ORF">SAMN05216505_11341</name>
</gene>
<proteinExistence type="predicted"/>
<dbReference type="EMBL" id="FMZK01000013">
    <property type="protein sequence ID" value="SDD89311.1"/>
    <property type="molecule type" value="Genomic_DNA"/>
</dbReference>
<dbReference type="AlphaFoldDB" id="A0A1G6YGA5"/>
<evidence type="ECO:0000313" key="2">
    <source>
        <dbReference type="Proteomes" id="UP000182100"/>
    </source>
</evidence>
<reference evidence="2" key="1">
    <citation type="submission" date="2016-10" db="EMBL/GenBank/DDBJ databases">
        <authorList>
            <person name="Varghese N."/>
            <person name="Submissions S."/>
        </authorList>
    </citation>
    <scope>NUCLEOTIDE SEQUENCE [LARGE SCALE GENOMIC DNA]</scope>
    <source>
        <strain evidence="2">CGMCC 4.3504</strain>
    </source>
</reference>
<keyword evidence="2" id="KW-1185">Reference proteome</keyword>
<sequence>MGIKMTMTTRCSVSVRWHQVRVVIIVVVLVVLSVLARGHGDTTLIDAVLPHA</sequence>
<evidence type="ECO:0000313" key="1">
    <source>
        <dbReference type="EMBL" id="SDD89311.1"/>
    </source>
</evidence>
<name>A0A1G6YGA5_9ACTN</name>
<organism evidence="1 2">
    <name type="scientific">Streptomyces prasinopilosus</name>
    <dbReference type="NCBI Taxonomy" id="67344"/>
    <lineage>
        <taxon>Bacteria</taxon>
        <taxon>Bacillati</taxon>
        <taxon>Actinomycetota</taxon>
        <taxon>Actinomycetes</taxon>
        <taxon>Kitasatosporales</taxon>
        <taxon>Streptomycetaceae</taxon>
        <taxon>Streptomyces</taxon>
    </lineage>
</organism>
<protein>
    <submittedName>
        <fullName evidence="1">Uncharacterized protein</fullName>
    </submittedName>
</protein>